<feature type="chain" id="PRO_5045155860" description="PKD domain-containing protein" evidence="2">
    <location>
        <begin position="22"/>
        <end position="256"/>
    </location>
</feature>
<keyword evidence="2" id="KW-0732">Signal</keyword>
<protein>
    <recommendedName>
        <fullName evidence="3">PKD domain-containing protein</fullName>
    </recommendedName>
</protein>
<evidence type="ECO:0000256" key="1">
    <source>
        <dbReference type="SAM" id="MobiDB-lite"/>
    </source>
</evidence>
<evidence type="ECO:0000259" key="3">
    <source>
        <dbReference type="PROSITE" id="PS50093"/>
    </source>
</evidence>
<dbReference type="PROSITE" id="PS50093">
    <property type="entry name" value="PKD"/>
    <property type="match status" value="1"/>
</dbReference>
<gene>
    <name evidence="4" type="ORF">Microterr_10960</name>
</gene>
<feature type="domain" description="PKD" evidence="3">
    <location>
        <begin position="153"/>
        <end position="205"/>
    </location>
</feature>
<sequence length="256" mass="26068">MRLVVVIVLSLGLLGGAPAFADVSDCSGGGPWQSECEVTNSGTQLDIGGSSTTPGQGGQNGGVAPPAQSVVEEPGYEDTCADSALGCRPLYTVETAPDVTLEDLASFVPARPTLTGEPAGFGVVGMPTNLVATASDQRFSGEILDWPVEVLFTPETFVFAHGDGTSARAATGGSSWSALGQTQFSPTPTSHVYSARGTYSVSVTVEFAPFVDFGGGWTRVPGVITATTGGYGVQVVEVHTALVDETCLEDPSGPGC</sequence>
<evidence type="ECO:0000313" key="5">
    <source>
        <dbReference type="Proteomes" id="UP001317779"/>
    </source>
</evidence>
<proteinExistence type="predicted"/>
<accession>A0ABM8DY35</accession>
<feature type="signal peptide" evidence="2">
    <location>
        <begin position="1"/>
        <end position="21"/>
    </location>
</feature>
<reference evidence="4 5" key="1">
    <citation type="submission" date="2022-12" db="EMBL/GenBank/DDBJ databases">
        <title>Microbacterium terricola strain KV-448 chromosome, complete genome.</title>
        <authorList>
            <person name="Oshima T."/>
            <person name="Moriya T."/>
            <person name="Bessho Y."/>
        </authorList>
    </citation>
    <scope>NUCLEOTIDE SEQUENCE [LARGE SCALE GENOMIC DNA]</scope>
    <source>
        <strain evidence="4 5">KV-448</strain>
    </source>
</reference>
<name>A0ABM8DY35_9MICO</name>
<keyword evidence="5" id="KW-1185">Reference proteome</keyword>
<organism evidence="4 5">
    <name type="scientific">Microbacterium terricola</name>
    <dbReference type="NCBI Taxonomy" id="344163"/>
    <lineage>
        <taxon>Bacteria</taxon>
        <taxon>Bacillati</taxon>
        <taxon>Actinomycetota</taxon>
        <taxon>Actinomycetes</taxon>
        <taxon>Micrococcales</taxon>
        <taxon>Microbacteriaceae</taxon>
        <taxon>Microbacterium</taxon>
    </lineage>
</organism>
<evidence type="ECO:0000313" key="4">
    <source>
        <dbReference type="EMBL" id="BDV30436.1"/>
    </source>
</evidence>
<dbReference type="InterPro" id="IPR000601">
    <property type="entry name" value="PKD_dom"/>
</dbReference>
<feature type="region of interest" description="Disordered" evidence="1">
    <location>
        <begin position="41"/>
        <end position="66"/>
    </location>
</feature>
<evidence type="ECO:0000256" key="2">
    <source>
        <dbReference type="SAM" id="SignalP"/>
    </source>
</evidence>
<dbReference type="Proteomes" id="UP001317779">
    <property type="component" value="Chromosome"/>
</dbReference>
<dbReference type="EMBL" id="AP027141">
    <property type="protein sequence ID" value="BDV30436.1"/>
    <property type="molecule type" value="Genomic_DNA"/>
</dbReference>